<feature type="coiled-coil region" evidence="1">
    <location>
        <begin position="149"/>
        <end position="195"/>
    </location>
</feature>
<dbReference type="EnsemblPlants" id="AET3Gv20165100.1">
    <property type="protein sequence ID" value="AET3Gv20165100.1"/>
    <property type="gene ID" value="AET3Gv20165100"/>
</dbReference>
<accession>A0A453DZ54</accession>
<dbReference type="Pfam" id="PF00078">
    <property type="entry name" value="RVT_1"/>
    <property type="match status" value="1"/>
</dbReference>
<dbReference type="Gene3D" id="3.60.10.10">
    <property type="entry name" value="Endonuclease/exonuclease/phosphatase"/>
    <property type="match status" value="1"/>
</dbReference>
<organism evidence="3 4">
    <name type="scientific">Aegilops tauschii subsp. strangulata</name>
    <name type="common">Goatgrass</name>
    <dbReference type="NCBI Taxonomy" id="200361"/>
    <lineage>
        <taxon>Eukaryota</taxon>
        <taxon>Viridiplantae</taxon>
        <taxon>Streptophyta</taxon>
        <taxon>Embryophyta</taxon>
        <taxon>Tracheophyta</taxon>
        <taxon>Spermatophyta</taxon>
        <taxon>Magnoliopsida</taxon>
        <taxon>Liliopsida</taxon>
        <taxon>Poales</taxon>
        <taxon>Poaceae</taxon>
        <taxon>BOP clade</taxon>
        <taxon>Pooideae</taxon>
        <taxon>Triticodae</taxon>
        <taxon>Triticeae</taxon>
        <taxon>Triticinae</taxon>
        <taxon>Aegilops</taxon>
    </lineage>
</organism>
<reference evidence="3" key="5">
    <citation type="journal article" date="2021" name="G3 (Bethesda)">
        <title>Aegilops tauschii genome assembly Aet v5.0 features greater sequence contiguity and improved annotation.</title>
        <authorList>
            <person name="Wang L."/>
            <person name="Zhu T."/>
            <person name="Rodriguez J.C."/>
            <person name="Deal K.R."/>
            <person name="Dubcovsky J."/>
            <person name="McGuire P.E."/>
            <person name="Lux T."/>
            <person name="Spannagl M."/>
            <person name="Mayer K.F.X."/>
            <person name="Baldrich P."/>
            <person name="Meyers B.C."/>
            <person name="Huo N."/>
            <person name="Gu Y.Q."/>
            <person name="Zhou H."/>
            <person name="Devos K.M."/>
            <person name="Bennetzen J.L."/>
            <person name="Unver T."/>
            <person name="Budak H."/>
            <person name="Gulick P.J."/>
            <person name="Galiba G."/>
            <person name="Kalapos B."/>
            <person name="Nelson D.R."/>
            <person name="Li P."/>
            <person name="You F.M."/>
            <person name="Luo M.C."/>
            <person name="Dvorak J."/>
        </authorList>
    </citation>
    <scope>NUCLEOTIDE SEQUENCE [LARGE SCALE GENOMIC DNA]</scope>
    <source>
        <strain evidence="3">cv. AL8/78</strain>
    </source>
</reference>
<dbReference type="PANTHER" id="PTHR31635:SF196">
    <property type="entry name" value="REVERSE TRANSCRIPTASE DOMAIN-CONTAINING PROTEIN-RELATED"/>
    <property type="match status" value="1"/>
</dbReference>
<dbReference type="SUPFAM" id="SSF56219">
    <property type="entry name" value="DNase I-like"/>
    <property type="match status" value="1"/>
</dbReference>
<dbReference type="InterPro" id="IPR000477">
    <property type="entry name" value="RT_dom"/>
</dbReference>
<dbReference type="Proteomes" id="UP000015105">
    <property type="component" value="Chromosome 3D"/>
</dbReference>
<dbReference type="SUPFAM" id="SSF56672">
    <property type="entry name" value="DNA/RNA polymerases"/>
    <property type="match status" value="1"/>
</dbReference>
<reference evidence="3" key="4">
    <citation type="submission" date="2019-03" db="UniProtKB">
        <authorList>
            <consortium name="EnsemblPlants"/>
        </authorList>
    </citation>
    <scope>IDENTIFICATION</scope>
</reference>
<dbReference type="PANTHER" id="PTHR31635">
    <property type="entry name" value="REVERSE TRANSCRIPTASE DOMAIN-CONTAINING PROTEIN-RELATED"/>
    <property type="match status" value="1"/>
</dbReference>
<sequence>MGGAVRPQKFMDNFRAALEACELCDIGYEGDKFTWRNHSKEVDTYICERLDRATANAKWCEWFPEFNVINGAPRHSDHGPVIVNTQGMPRMASGGDRGFRFEAWWLQEEGCGAEIQGAWEEGCLKERGDVAAEMTNVAGRMKKWSREVVGELEGRLRRARRELETCMRAPVSEAKVREEARLRCLVEELESKKNTKAKQYSHVTWLRDGNKSTKYFMAVASAKRKANRIKKLVREDGSKVKEGEELTNYVCSFFQDLFTSTGANRLPELINKVQPRVTPAMRAILEAEVTREEVKAALDHIGDLKAPGPDGMPSIVYKKHWHFMGDKVVDEVIAVLNGGAMPPGWNDTVVVLIPKVKNPNRIKDLRPISLCNVIYKLVSKVIANRLKLVLPDIISLNQSAFVPGRMITDNVLVAYEVSHYLLNKKKGKEGIAAVKADMSKAYDRFEWEFFRAMLSKLGFGTRWIDLVMHRVCSVRY</sequence>
<keyword evidence="1" id="KW-0175">Coiled coil</keyword>
<keyword evidence="4" id="KW-1185">Reference proteome</keyword>
<evidence type="ECO:0000313" key="4">
    <source>
        <dbReference type="Proteomes" id="UP000015105"/>
    </source>
</evidence>
<reference evidence="4" key="2">
    <citation type="journal article" date="2017" name="Nat. Plants">
        <title>The Aegilops tauschii genome reveals multiple impacts of transposons.</title>
        <authorList>
            <person name="Zhao G."/>
            <person name="Zou C."/>
            <person name="Li K."/>
            <person name="Wang K."/>
            <person name="Li T."/>
            <person name="Gao L."/>
            <person name="Zhang X."/>
            <person name="Wang H."/>
            <person name="Yang Z."/>
            <person name="Liu X."/>
            <person name="Jiang W."/>
            <person name="Mao L."/>
            <person name="Kong X."/>
            <person name="Jiao Y."/>
            <person name="Jia J."/>
        </authorList>
    </citation>
    <scope>NUCLEOTIDE SEQUENCE [LARGE SCALE GENOMIC DNA]</scope>
    <source>
        <strain evidence="4">cv. AL8/78</strain>
    </source>
</reference>
<dbReference type="Gramene" id="AET3Gv20165100.1">
    <property type="protein sequence ID" value="AET3Gv20165100.1"/>
    <property type="gene ID" value="AET3Gv20165100"/>
</dbReference>
<reference evidence="3" key="3">
    <citation type="journal article" date="2017" name="Nature">
        <title>Genome sequence of the progenitor of the wheat D genome Aegilops tauschii.</title>
        <authorList>
            <person name="Luo M.C."/>
            <person name="Gu Y.Q."/>
            <person name="Puiu D."/>
            <person name="Wang H."/>
            <person name="Twardziok S.O."/>
            <person name="Deal K.R."/>
            <person name="Huo N."/>
            <person name="Zhu T."/>
            <person name="Wang L."/>
            <person name="Wang Y."/>
            <person name="McGuire P.E."/>
            <person name="Liu S."/>
            <person name="Long H."/>
            <person name="Ramasamy R.K."/>
            <person name="Rodriguez J.C."/>
            <person name="Van S.L."/>
            <person name="Yuan L."/>
            <person name="Wang Z."/>
            <person name="Xia Z."/>
            <person name="Xiao L."/>
            <person name="Anderson O.D."/>
            <person name="Ouyang S."/>
            <person name="Liang Y."/>
            <person name="Zimin A.V."/>
            <person name="Pertea G."/>
            <person name="Qi P."/>
            <person name="Bennetzen J.L."/>
            <person name="Dai X."/>
            <person name="Dawson M.W."/>
            <person name="Muller H.G."/>
            <person name="Kugler K."/>
            <person name="Rivarola-Duarte L."/>
            <person name="Spannagl M."/>
            <person name="Mayer K.F.X."/>
            <person name="Lu F.H."/>
            <person name="Bevan M.W."/>
            <person name="Leroy P."/>
            <person name="Li P."/>
            <person name="You F.M."/>
            <person name="Sun Q."/>
            <person name="Liu Z."/>
            <person name="Lyons E."/>
            <person name="Wicker T."/>
            <person name="Salzberg S.L."/>
            <person name="Devos K.M."/>
            <person name="Dvorak J."/>
        </authorList>
    </citation>
    <scope>NUCLEOTIDE SEQUENCE [LARGE SCALE GENOMIC DNA]</scope>
    <source>
        <strain evidence="3">cv. AL8/78</strain>
    </source>
</reference>
<dbReference type="InterPro" id="IPR036691">
    <property type="entry name" value="Endo/exonu/phosph_ase_sf"/>
</dbReference>
<proteinExistence type="predicted"/>
<dbReference type="AlphaFoldDB" id="A0A453DZ54"/>
<dbReference type="InterPro" id="IPR043502">
    <property type="entry name" value="DNA/RNA_pol_sf"/>
</dbReference>
<protein>
    <recommendedName>
        <fullName evidence="2">Reverse transcriptase domain-containing protein</fullName>
    </recommendedName>
</protein>
<dbReference type="CDD" id="cd01650">
    <property type="entry name" value="RT_nLTR_like"/>
    <property type="match status" value="1"/>
</dbReference>
<evidence type="ECO:0000259" key="2">
    <source>
        <dbReference type="Pfam" id="PF00078"/>
    </source>
</evidence>
<reference evidence="4" key="1">
    <citation type="journal article" date="2014" name="Science">
        <title>Ancient hybridizations among the ancestral genomes of bread wheat.</title>
        <authorList>
            <consortium name="International Wheat Genome Sequencing Consortium,"/>
            <person name="Marcussen T."/>
            <person name="Sandve S.R."/>
            <person name="Heier L."/>
            <person name="Spannagl M."/>
            <person name="Pfeifer M."/>
            <person name="Jakobsen K.S."/>
            <person name="Wulff B.B."/>
            <person name="Steuernagel B."/>
            <person name="Mayer K.F."/>
            <person name="Olsen O.A."/>
        </authorList>
    </citation>
    <scope>NUCLEOTIDE SEQUENCE [LARGE SCALE GENOMIC DNA]</scope>
    <source>
        <strain evidence="4">cv. AL8/78</strain>
    </source>
</reference>
<evidence type="ECO:0000313" key="3">
    <source>
        <dbReference type="EnsemblPlants" id="AET3Gv20165100.1"/>
    </source>
</evidence>
<evidence type="ECO:0000256" key="1">
    <source>
        <dbReference type="SAM" id="Coils"/>
    </source>
</evidence>
<dbReference type="STRING" id="200361.A0A453DZ54"/>
<name>A0A453DZ54_AEGTS</name>
<feature type="domain" description="Reverse transcriptase" evidence="2">
    <location>
        <begin position="357"/>
        <end position="468"/>
    </location>
</feature>